<evidence type="ECO:0000256" key="7">
    <source>
        <dbReference type="SAM" id="MobiDB-lite"/>
    </source>
</evidence>
<keyword evidence="2 6" id="KW-0547">Nucleotide-binding</keyword>
<dbReference type="SUPFAM" id="SSF54495">
    <property type="entry name" value="UBC-like"/>
    <property type="match status" value="1"/>
</dbReference>
<dbReference type="InterPro" id="IPR000719">
    <property type="entry name" value="Prot_kinase_dom"/>
</dbReference>
<protein>
    <submittedName>
        <fullName evidence="10">Eukaryotic translation initiation factor 2-alpha kinase 4</fullName>
    </submittedName>
</protein>
<feature type="compositionally biased region" description="Basic and acidic residues" evidence="7">
    <location>
        <begin position="185"/>
        <end position="197"/>
    </location>
</feature>
<sequence length="1073" mass="124886">MDDFQAKQEDELMVLQSIYSSNFLDLREIKNGKKKPNPIFKITLFPLNSESQHELNHFYVQIDLKIKFGPEYPNEPPIIILENDKGLSQEQVKSLHKQLVNKAHDLKGGEMVYQLSQVVSEFLYANNKPPTKSFYEQRLENNIQLEMQKLQESYYEIENTKIDDQLFAKIHQAVDEKKKMLQLERKKERELEKRERLSSNNSPSRSRSCKSEHENGIGDLENKNNFQSFVVEFKEPVQLRIKCFKLIRTESQHSFSLYRGIETYSDEIYNIYEWKICLEKNKIFEQKKLDLCLMEMNKIEAEFRRLSRFNSNSLVKYIAYRKEVNRNIFIIQICLEYIEGNSIEMFLSNQQCYIVSESMLKSIINQLLDSLEFLHSNSLVHRDLKASCIHMKDNSLEIKLSDYEIVKKLNNLNELVSNDAVNVSSGSAKWDIHQMGLLVLSLFLGEKIESFHTQVPNNLPPELKSFINYCFKQSDKVNCKFLREHPFMKKISEPSVRQNNSSIIKRTSSVHYHDDDDEIKSFTDYSSQSRLNKEFDVIGMLGHGAYGEVLKVKNKLDQRSYAIKRIRINPNSKHYNKLITREIKLLSRLNHENVVRYYSTWVEQDTEEFKENDEDCVSIDDDFKDLSDFKDFSDFSDEVEENSDSKKEALTPIESESDFDFEPASLSSQSSEESIGKSLHNKKVTFSLNNNDESDDSVIFAENSSENVKKKSTKKSVSNKNCQTKKPEKCRQYIFIQMEYCGGKTLKDLIDNGLYRNEDKVWVLFREILQGLNHIHEQGMIHRDLKPSNVLIDLCGHAKIGDFGLATSRFKMQKEHITAPGMCDIALEDNAVSLSLTHVTNPTDSLQHDSQCLSGAVGTALYVAPELMIPYKKNKYMYSQKVDIYSLGIVFYEMCFPFSTIMERISVLQKLRLKDAEIKSHIGDEKKDKQLSLIKLMLDHDPSIRPSAKQLLLNESIPRKEDEIALEELLEYSFKNKQSTNFKRIFKAIFDQKCSLIDDASFYATHAKNFGSLRLLQIRECVHTQLVRIFQNHGGYMLNYPLLTPCTEFFDYNKAYRLTDDCGLVLCLAYNHR</sequence>
<evidence type="ECO:0000256" key="5">
    <source>
        <dbReference type="ARBA" id="ARBA00037982"/>
    </source>
</evidence>
<dbReference type="Pfam" id="PF00069">
    <property type="entry name" value="Pkinase"/>
    <property type="match status" value="4"/>
</dbReference>
<dbReference type="CDD" id="cd23823">
    <property type="entry name" value="RWD_GCN2"/>
    <property type="match status" value="1"/>
</dbReference>
<comment type="caution">
    <text evidence="10">The sequence shown here is derived from an EMBL/GenBank/DDBJ whole genome shotgun (WGS) entry which is preliminary data.</text>
</comment>
<feature type="domain" description="Protein kinase" evidence="8">
    <location>
        <begin position="535"/>
        <end position="957"/>
    </location>
</feature>
<dbReference type="InterPro" id="IPR016135">
    <property type="entry name" value="UBQ-conjugating_enzyme/RWD"/>
</dbReference>
<dbReference type="Pfam" id="PF05773">
    <property type="entry name" value="RWD"/>
    <property type="match status" value="1"/>
</dbReference>
<dbReference type="Proteomes" id="UP000276133">
    <property type="component" value="Unassembled WGS sequence"/>
</dbReference>
<dbReference type="GO" id="GO:0010468">
    <property type="term" value="P:regulation of gene expression"/>
    <property type="evidence" value="ECO:0007669"/>
    <property type="project" value="UniProtKB-ARBA"/>
</dbReference>
<keyword evidence="4 6" id="KW-0067">ATP-binding</keyword>
<keyword evidence="1" id="KW-0808">Transferase</keyword>
<accession>A0A3M7Q4U8</accession>
<feature type="domain" description="Protein kinase" evidence="8">
    <location>
        <begin position="244"/>
        <end position="488"/>
    </location>
</feature>
<dbReference type="OrthoDB" id="6778822at2759"/>
<dbReference type="PANTHER" id="PTHR11042:SF136">
    <property type="entry name" value="EIF-2-ALPHA KINASE GCN2"/>
    <property type="match status" value="1"/>
</dbReference>
<dbReference type="AlphaFoldDB" id="A0A3M7Q4U8"/>
<dbReference type="GO" id="GO:0005524">
    <property type="term" value="F:ATP binding"/>
    <property type="evidence" value="ECO:0007669"/>
    <property type="project" value="UniProtKB-UniRule"/>
</dbReference>
<dbReference type="Gene3D" id="3.30.200.20">
    <property type="entry name" value="Phosphorylase Kinase, domain 1"/>
    <property type="match status" value="1"/>
</dbReference>
<dbReference type="PANTHER" id="PTHR11042">
    <property type="entry name" value="EUKARYOTIC TRANSLATION INITIATION FACTOR 2-ALPHA KINASE EIF2-ALPHA KINASE -RELATED"/>
    <property type="match status" value="1"/>
</dbReference>
<gene>
    <name evidence="10" type="ORF">BpHYR1_032500</name>
</gene>
<reference evidence="10 11" key="1">
    <citation type="journal article" date="2018" name="Sci. Rep.">
        <title>Genomic signatures of local adaptation to the degree of environmental predictability in rotifers.</title>
        <authorList>
            <person name="Franch-Gras L."/>
            <person name="Hahn C."/>
            <person name="Garcia-Roger E.M."/>
            <person name="Carmona M.J."/>
            <person name="Serra M."/>
            <person name="Gomez A."/>
        </authorList>
    </citation>
    <scope>NUCLEOTIDE SEQUENCE [LARGE SCALE GENOMIC DNA]</scope>
    <source>
        <strain evidence="10">HYR1</strain>
    </source>
</reference>
<dbReference type="InterPro" id="IPR008271">
    <property type="entry name" value="Ser/Thr_kinase_AS"/>
</dbReference>
<dbReference type="SMART" id="SM00591">
    <property type="entry name" value="RWD"/>
    <property type="match status" value="1"/>
</dbReference>
<feature type="binding site" evidence="6">
    <location>
        <position position="564"/>
    </location>
    <ligand>
        <name>ATP</name>
        <dbReference type="ChEBI" id="CHEBI:30616"/>
    </ligand>
</feature>
<evidence type="ECO:0000256" key="2">
    <source>
        <dbReference type="ARBA" id="ARBA00022741"/>
    </source>
</evidence>
<evidence type="ECO:0000256" key="4">
    <source>
        <dbReference type="ARBA" id="ARBA00022840"/>
    </source>
</evidence>
<dbReference type="PROSITE" id="PS50908">
    <property type="entry name" value="RWD"/>
    <property type="match status" value="1"/>
</dbReference>
<dbReference type="GO" id="GO:0051246">
    <property type="term" value="P:regulation of protein metabolic process"/>
    <property type="evidence" value="ECO:0007669"/>
    <property type="project" value="UniProtKB-ARBA"/>
</dbReference>
<dbReference type="GO" id="GO:0005737">
    <property type="term" value="C:cytoplasm"/>
    <property type="evidence" value="ECO:0007669"/>
    <property type="project" value="TreeGrafter"/>
</dbReference>
<dbReference type="GO" id="GO:0009893">
    <property type="term" value="P:positive regulation of metabolic process"/>
    <property type="evidence" value="ECO:0007669"/>
    <property type="project" value="UniProtKB-ARBA"/>
</dbReference>
<dbReference type="SUPFAM" id="SSF56112">
    <property type="entry name" value="Protein kinase-like (PK-like)"/>
    <property type="match status" value="2"/>
</dbReference>
<evidence type="ECO:0000256" key="6">
    <source>
        <dbReference type="PROSITE-ProRule" id="PRU10141"/>
    </source>
</evidence>
<feature type="region of interest" description="Disordered" evidence="7">
    <location>
        <begin position="185"/>
        <end position="217"/>
    </location>
</feature>
<evidence type="ECO:0000313" key="11">
    <source>
        <dbReference type="Proteomes" id="UP000276133"/>
    </source>
</evidence>
<evidence type="ECO:0000256" key="3">
    <source>
        <dbReference type="ARBA" id="ARBA00022777"/>
    </source>
</evidence>
<dbReference type="GO" id="GO:0003743">
    <property type="term" value="F:translation initiation factor activity"/>
    <property type="evidence" value="ECO:0007669"/>
    <property type="project" value="UniProtKB-KW"/>
</dbReference>
<dbReference type="EMBL" id="REGN01007455">
    <property type="protein sequence ID" value="RNA06222.1"/>
    <property type="molecule type" value="Genomic_DNA"/>
</dbReference>
<dbReference type="CDD" id="cd14046">
    <property type="entry name" value="STKc_EIF2AK4_GCN2_rpt2"/>
    <property type="match status" value="1"/>
</dbReference>
<dbReference type="PROSITE" id="PS00107">
    <property type="entry name" value="PROTEIN_KINASE_ATP"/>
    <property type="match status" value="1"/>
</dbReference>
<evidence type="ECO:0000256" key="1">
    <source>
        <dbReference type="ARBA" id="ARBA00022679"/>
    </source>
</evidence>
<dbReference type="FunFam" id="3.10.110.10:FF:000050">
    <property type="entry name" value="eIF-2-alpha kinase GCN2"/>
    <property type="match status" value="1"/>
</dbReference>
<keyword evidence="10" id="KW-0648">Protein biosynthesis</keyword>
<dbReference type="GO" id="GO:0005634">
    <property type="term" value="C:nucleus"/>
    <property type="evidence" value="ECO:0007669"/>
    <property type="project" value="TreeGrafter"/>
</dbReference>
<evidence type="ECO:0000313" key="10">
    <source>
        <dbReference type="EMBL" id="RNA06222.1"/>
    </source>
</evidence>
<name>A0A3M7Q4U8_BRAPC</name>
<proteinExistence type="inferred from homology"/>
<organism evidence="10 11">
    <name type="scientific">Brachionus plicatilis</name>
    <name type="common">Marine rotifer</name>
    <name type="synonym">Brachionus muelleri</name>
    <dbReference type="NCBI Taxonomy" id="10195"/>
    <lineage>
        <taxon>Eukaryota</taxon>
        <taxon>Metazoa</taxon>
        <taxon>Spiralia</taxon>
        <taxon>Gnathifera</taxon>
        <taxon>Rotifera</taxon>
        <taxon>Eurotatoria</taxon>
        <taxon>Monogononta</taxon>
        <taxon>Pseudotrocha</taxon>
        <taxon>Ploima</taxon>
        <taxon>Brachionidae</taxon>
        <taxon>Brachionus</taxon>
    </lineage>
</organism>
<dbReference type="InterPro" id="IPR050339">
    <property type="entry name" value="CC_SR_Kinase"/>
</dbReference>
<dbReference type="Gene3D" id="1.10.510.10">
    <property type="entry name" value="Transferase(Phosphotransferase) domain 1"/>
    <property type="match status" value="2"/>
</dbReference>
<dbReference type="PROSITE" id="PS00108">
    <property type="entry name" value="PROTEIN_KINASE_ST"/>
    <property type="match status" value="1"/>
</dbReference>
<dbReference type="Gene3D" id="3.10.110.10">
    <property type="entry name" value="Ubiquitin Conjugating Enzyme"/>
    <property type="match status" value="1"/>
</dbReference>
<dbReference type="InterPro" id="IPR017441">
    <property type="entry name" value="Protein_kinase_ATP_BS"/>
</dbReference>
<comment type="similarity">
    <text evidence="5">Belongs to the protein kinase superfamily. Ser/Thr protein kinase family. GCN2 subfamily.</text>
</comment>
<dbReference type="STRING" id="10195.A0A3M7Q4U8"/>
<dbReference type="SMART" id="SM00220">
    <property type="entry name" value="S_TKc"/>
    <property type="match status" value="1"/>
</dbReference>
<feature type="non-terminal residue" evidence="10">
    <location>
        <position position="1073"/>
    </location>
</feature>
<evidence type="ECO:0000259" key="8">
    <source>
        <dbReference type="PROSITE" id="PS50011"/>
    </source>
</evidence>
<evidence type="ECO:0000259" key="9">
    <source>
        <dbReference type="PROSITE" id="PS50908"/>
    </source>
</evidence>
<dbReference type="InterPro" id="IPR011009">
    <property type="entry name" value="Kinase-like_dom_sf"/>
</dbReference>
<feature type="domain" description="RWD" evidence="9">
    <location>
        <begin position="10"/>
        <end position="126"/>
    </location>
</feature>
<dbReference type="GO" id="GO:0033554">
    <property type="term" value="P:cellular response to stress"/>
    <property type="evidence" value="ECO:0007669"/>
    <property type="project" value="UniProtKB-ARBA"/>
</dbReference>
<keyword evidence="3 10" id="KW-0418">Kinase</keyword>
<dbReference type="PROSITE" id="PS50011">
    <property type="entry name" value="PROTEIN_KINASE_DOM"/>
    <property type="match status" value="2"/>
</dbReference>
<keyword evidence="10" id="KW-0396">Initiation factor</keyword>
<keyword evidence="11" id="KW-1185">Reference proteome</keyword>
<dbReference type="GO" id="GO:0004672">
    <property type="term" value="F:protein kinase activity"/>
    <property type="evidence" value="ECO:0007669"/>
    <property type="project" value="InterPro"/>
</dbReference>
<dbReference type="InterPro" id="IPR006575">
    <property type="entry name" value="RWD_dom"/>
</dbReference>